<dbReference type="PANTHER" id="PTHR22829:SF5">
    <property type="entry name" value="INTEGRAL MEMBRANE PROTEIN GPR155"/>
    <property type="match status" value="1"/>
</dbReference>
<feature type="transmembrane region" description="Helical" evidence="5">
    <location>
        <begin position="721"/>
        <end position="740"/>
    </location>
</feature>
<keyword evidence="2 5" id="KW-0812">Transmembrane</keyword>
<feature type="transmembrane region" description="Helical" evidence="5">
    <location>
        <begin position="46"/>
        <end position="64"/>
    </location>
</feature>
<dbReference type="InterPro" id="IPR036388">
    <property type="entry name" value="WH-like_DNA-bd_sf"/>
</dbReference>
<dbReference type="AlphaFoldDB" id="A0AAV4SDE9"/>
<feature type="transmembrane region" description="Helical" evidence="5">
    <location>
        <begin position="359"/>
        <end position="381"/>
    </location>
</feature>
<feature type="transmembrane region" description="Helical" evidence="5">
    <location>
        <begin position="132"/>
        <end position="149"/>
    </location>
</feature>
<dbReference type="SMART" id="SM00049">
    <property type="entry name" value="DEP"/>
    <property type="match status" value="1"/>
</dbReference>
<comment type="caution">
    <text evidence="7">The sequence shown here is derived from an EMBL/GenBank/DDBJ whole genome shotgun (WGS) entry which is preliminary data.</text>
</comment>
<feature type="transmembrane region" description="Helical" evidence="5">
    <location>
        <begin position="499"/>
        <end position="523"/>
    </location>
</feature>
<feature type="transmembrane region" description="Helical" evidence="5">
    <location>
        <begin position="107"/>
        <end position="125"/>
    </location>
</feature>
<feature type="transmembrane region" description="Helical" evidence="5">
    <location>
        <begin position="681"/>
        <end position="701"/>
    </location>
</feature>
<organism evidence="7 8">
    <name type="scientific">Caerostris darwini</name>
    <dbReference type="NCBI Taxonomy" id="1538125"/>
    <lineage>
        <taxon>Eukaryota</taxon>
        <taxon>Metazoa</taxon>
        <taxon>Ecdysozoa</taxon>
        <taxon>Arthropoda</taxon>
        <taxon>Chelicerata</taxon>
        <taxon>Arachnida</taxon>
        <taxon>Araneae</taxon>
        <taxon>Araneomorphae</taxon>
        <taxon>Entelegynae</taxon>
        <taxon>Araneoidea</taxon>
        <taxon>Araneidae</taxon>
        <taxon>Caerostris</taxon>
    </lineage>
</organism>
<evidence type="ECO:0000256" key="5">
    <source>
        <dbReference type="SAM" id="Phobius"/>
    </source>
</evidence>
<feature type="transmembrane region" description="Helical" evidence="5">
    <location>
        <begin position="291"/>
        <end position="315"/>
    </location>
</feature>
<gene>
    <name evidence="7" type="primary">GPR155</name>
    <name evidence="7" type="ORF">CDAR_594151</name>
</gene>
<dbReference type="InterPro" id="IPR000591">
    <property type="entry name" value="DEP_dom"/>
</dbReference>
<feature type="transmembrane region" description="Helical" evidence="5">
    <location>
        <begin position="234"/>
        <end position="254"/>
    </location>
</feature>
<dbReference type="GO" id="GO:0030514">
    <property type="term" value="P:negative regulation of BMP signaling pathway"/>
    <property type="evidence" value="ECO:0007669"/>
    <property type="project" value="TreeGrafter"/>
</dbReference>
<evidence type="ECO:0000313" key="7">
    <source>
        <dbReference type="EMBL" id="GIY32338.1"/>
    </source>
</evidence>
<dbReference type="InterPro" id="IPR004776">
    <property type="entry name" value="Mem_transp_PIN-like"/>
</dbReference>
<feature type="transmembrane region" description="Helical" evidence="5">
    <location>
        <begin position="431"/>
        <end position="453"/>
    </location>
</feature>
<evidence type="ECO:0000256" key="1">
    <source>
        <dbReference type="ARBA" id="ARBA00004141"/>
    </source>
</evidence>
<protein>
    <submittedName>
        <fullName evidence="7">Integral membrane protein GPR155</fullName>
    </submittedName>
</protein>
<feature type="domain" description="DEP" evidence="6">
    <location>
        <begin position="797"/>
        <end position="864"/>
    </location>
</feature>
<dbReference type="GO" id="GO:0055085">
    <property type="term" value="P:transmembrane transport"/>
    <property type="evidence" value="ECO:0007669"/>
    <property type="project" value="InterPro"/>
</dbReference>
<dbReference type="Gene3D" id="1.10.10.10">
    <property type="entry name" value="Winged helix-like DNA-binding domain superfamily/Winged helix DNA-binding domain"/>
    <property type="match status" value="1"/>
</dbReference>
<evidence type="ECO:0000259" key="6">
    <source>
        <dbReference type="PROSITE" id="PS50186"/>
    </source>
</evidence>
<feature type="transmembrane region" description="Helical" evidence="5">
    <location>
        <begin position="169"/>
        <end position="189"/>
    </location>
</feature>
<proteinExistence type="predicted"/>
<feature type="transmembrane region" description="Helical" evidence="5">
    <location>
        <begin position="465"/>
        <end position="487"/>
    </location>
</feature>
<dbReference type="GO" id="GO:0016020">
    <property type="term" value="C:membrane"/>
    <property type="evidence" value="ECO:0007669"/>
    <property type="project" value="UniProtKB-SubCell"/>
</dbReference>
<dbReference type="GO" id="GO:0035556">
    <property type="term" value="P:intracellular signal transduction"/>
    <property type="evidence" value="ECO:0007669"/>
    <property type="project" value="InterPro"/>
</dbReference>
<dbReference type="PROSITE" id="PS50186">
    <property type="entry name" value="DEP"/>
    <property type="match status" value="1"/>
</dbReference>
<evidence type="ECO:0000256" key="3">
    <source>
        <dbReference type="ARBA" id="ARBA00022989"/>
    </source>
</evidence>
<dbReference type="InterPro" id="IPR051832">
    <property type="entry name" value="mTOR-Rac_regulators"/>
</dbReference>
<feature type="transmembrane region" description="Helical" evidence="5">
    <location>
        <begin position="335"/>
        <end position="352"/>
    </location>
</feature>
<feature type="transmembrane region" description="Helical" evidence="5">
    <location>
        <begin position="543"/>
        <end position="567"/>
    </location>
</feature>
<dbReference type="Pfam" id="PF00610">
    <property type="entry name" value="DEP"/>
    <property type="match status" value="1"/>
</dbReference>
<evidence type="ECO:0000256" key="2">
    <source>
        <dbReference type="ARBA" id="ARBA00022692"/>
    </source>
</evidence>
<sequence length="935" mass="106228">MYIFLFQKVCLFFARQFLQIPLNWYNQTLLEPACRIQDDPYPFDDFAPTLAQCFFIVITGYLVAKFQLLSAADLRGVNAFITYIGMPGIICMTLADADFSDLRWELIFGLFLGKLFIFVLVAGVSLRISGNVGVAGLLAIFCVHSNDLPVGNPLMSALYREYRPQMMKYLFMMPVMTMVFFIPIGTFMLEVHKSRESTNQEEPQEQSSSGVSQRCSNWFRVVSKKELMVIVQSLLKSSPVIISSLLGVILNFSFDSKMPAVIHHPIKVVAATVPGCVLSLLGFNMVRKERYLITSAVVGAAVLLTVKIFITPIVMHTITRVLTDDSKSSKMLSDFALLYGIVSPATSIFLSGQEFRKPLAAMSATLIVNSFLSFPTSFVVARFTIAPTCKLSHYVPLLKDILFWVACFSIACDIYVIISIIWRKKWNKVPYCYVLCLVITQVSTCCGILLWNLNHEHQWGVFFQMALYYGGEMSGFIWIGTIAVILLTADRHPALAQSGFTVICITTFSICAVITTVMCALILCNDIKKVFIVGRARSNFEFLQLAATTILELVCVFIVGMCLMLHFKRKHSVKNHKCTIQEDFLDLEVQEDPGYNMFIGLENKMQKKCVFDNPVFFLDSENVTATHYKMRRLGNQIGTRKRPSSASVLSVLSEKDEADLYYKEILHNGGQDKCSNTGREWTFRFFSLLLLLLISTLVKLISNLYKLVHSMALEIMIPLEFLQSILFVGQGFFILLTFGIDARTLSIQMTKWWRKIRYGKEEFVPKIPEVDNKSEIAQFCNQFNTYYISKCFQNLAKDRKWKENFYKNCFWGHQLVDWLIQEGVAKDDIEAEELGQNLLLGGVISHVTEAHHFHDAPYLYYFVKREEALPPEGDQHRRSLGRPGGDLAILIAQPFHSPRVATVIEPHQTNCMYLESLFCILFSKCHKTLISNCIS</sequence>
<feature type="transmembrane region" description="Helical" evidence="5">
    <location>
        <begin position="76"/>
        <end position="95"/>
    </location>
</feature>
<dbReference type="PANTHER" id="PTHR22829">
    <property type="entry name" value="DEP DOMAIN PROTEIN"/>
    <property type="match status" value="1"/>
</dbReference>
<comment type="subcellular location">
    <subcellularLocation>
        <location evidence="1">Membrane</location>
        <topology evidence="1">Multi-pass membrane protein</topology>
    </subcellularLocation>
</comment>
<dbReference type="Proteomes" id="UP001054837">
    <property type="component" value="Unassembled WGS sequence"/>
</dbReference>
<keyword evidence="3 5" id="KW-1133">Transmembrane helix</keyword>
<evidence type="ECO:0000313" key="8">
    <source>
        <dbReference type="Proteomes" id="UP001054837"/>
    </source>
</evidence>
<feature type="transmembrane region" description="Helical" evidence="5">
    <location>
        <begin position="401"/>
        <end position="422"/>
    </location>
</feature>
<keyword evidence="4 5" id="KW-0472">Membrane</keyword>
<dbReference type="InterPro" id="IPR036390">
    <property type="entry name" value="WH_DNA-bd_sf"/>
</dbReference>
<dbReference type="EMBL" id="BPLQ01007771">
    <property type="protein sequence ID" value="GIY32338.1"/>
    <property type="molecule type" value="Genomic_DNA"/>
</dbReference>
<keyword evidence="8" id="KW-1185">Reference proteome</keyword>
<dbReference type="SUPFAM" id="SSF46785">
    <property type="entry name" value="Winged helix' DNA-binding domain"/>
    <property type="match status" value="1"/>
</dbReference>
<dbReference type="Pfam" id="PF03547">
    <property type="entry name" value="Mem_trans"/>
    <property type="match status" value="1"/>
</dbReference>
<evidence type="ECO:0000256" key="4">
    <source>
        <dbReference type="ARBA" id="ARBA00023136"/>
    </source>
</evidence>
<reference evidence="7 8" key="1">
    <citation type="submission" date="2021-06" db="EMBL/GenBank/DDBJ databases">
        <title>Caerostris darwini draft genome.</title>
        <authorList>
            <person name="Kono N."/>
            <person name="Arakawa K."/>
        </authorList>
    </citation>
    <scope>NUCLEOTIDE SEQUENCE [LARGE SCALE GENOMIC DNA]</scope>
</reference>
<accession>A0AAV4SDE9</accession>
<feature type="transmembrane region" description="Helical" evidence="5">
    <location>
        <begin position="266"/>
        <end position="284"/>
    </location>
</feature>
<name>A0AAV4SDE9_9ARAC</name>